<feature type="signal peptide" evidence="1">
    <location>
        <begin position="1"/>
        <end position="22"/>
    </location>
</feature>
<keyword evidence="3" id="KW-1185">Reference proteome</keyword>
<keyword evidence="1" id="KW-0732">Signal</keyword>
<proteinExistence type="predicted"/>
<evidence type="ECO:0000313" key="3">
    <source>
        <dbReference type="Proteomes" id="UP000298781"/>
    </source>
</evidence>
<accession>A0A4D7AX07</accession>
<dbReference type="AlphaFoldDB" id="A0A4D7AX07"/>
<feature type="chain" id="PRO_5020789962" description="DUF2259 domain-containing protein" evidence="1">
    <location>
        <begin position="23"/>
        <end position="282"/>
    </location>
</feature>
<evidence type="ECO:0000256" key="1">
    <source>
        <dbReference type="SAM" id="SignalP"/>
    </source>
</evidence>
<evidence type="ECO:0000313" key="2">
    <source>
        <dbReference type="EMBL" id="QCI64591.1"/>
    </source>
</evidence>
<name>A0A4D7AX07_9HYPH</name>
<protein>
    <recommendedName>
        <fullName evidence="4">DUF2259 domain-containing protein</fullName>
    </recommendedName>
</protein>
<reference evidence="2 3" key="1">
    <citation type="submission" date="2019-04" db="EMBL/GenBank/DDBJ databases">
        <title>Phreatobacter aquaticus sp. nov.</title>
        <authorList>
            <person name="Choi A."/>
        </authorList>
    </citation>
    <scope>NUCLEOTIDE SEQUENCE [LARGE SCALE GENOMIC DNA]</scope>
    <source>
        <strain evidence="2 3">KCTC 52518</strain>
    </source>
</reference>
<dbReference type="OrthoDB" id="8478318at2"/>
<organism evidence="2 3">
    <name type="scientific">Phreatobacter stygius</name>
    <dbReference type="NCBI Taxonomy" id="1940610"/>
    <lineage>
        <taxon>Bacteria</taxon>
        <taxon>Pseudomonadati</taxon>
        <taxon>Pseudomonadota</taxon>
        <taxon>Alphaproteobacteria</taxon>
        <taxon>Hyphomicrobiales</taxon>
        <taxon>Phreatobacteraceae</taxon>
        <taxon>Phreatobacter</taxon>
    </lineage>
</organism>
<dbReference type="KEGG" id="pstg:E8M01_10330"/>
<gene>
    <name evidence="2" type="ORF">E8M01_10330</name>
</gene>
<evidence type="ECO:0008006" key="4">
    <source>
        <dbReference type="Google" id="ProtNLM"/>
    </source>
</evidence>
<dbReference type="Proteomes" id="UP000298781">
    <property type="component" value="Chromosome"/>
</dbReference>
<sequence length="282" mass="30834">MSLRPIILAALALLALATPGAARELGTAPDLRILGFSSDGRYFGFEQEGGDGASQRGAFAVDVVDRTTGLSATGFPRGATQLSWQATPADARHAAMRGFRFDEDDEASMQTPAIRRWTQATTRRPLRRLGLTEPGRRLAGRTWTDLTRMEGPVRFMADPDIIGAHPGLSTKYAVVARLTAPDDPNLACRERETAATYPLAVTLTPELPSWDPEAARRSPETFRERTIELTYMLPPMTCATSVHITDVYRNRASTTLAVVVLIIADSGHSDSAEYRAVMFPMR</sequence>
<dbReference type="RefSeq" id="WP_136960043.1">
    <property type="nucleotide sequence ID" value="NZ_CP039690.1"/>
</dbReference>
<dbReference type="EMBL" id="CP039690">
    <property type="protein sequence ID" value="QCI64591.1"/>
    <property type="molecule type" value="Genomic_DNA"/>
</dbReference>